<reference evidence="2 3" key="1">
    <citation type="journal article" date="2008" name="Nature">
        <title>The genome of Laccaria bicolor provides insights into mycorrhizal symbiosis.</title>
        <authorList>
            <person name="Martin F."/>
            <person name="Aerts A."/>
            <person name="Ahren D."/>
            <person name="Brun A."/>
            <person name="Danchin E.G.J."/>
            <person name="Duchaussoy F."/>
            <person name="Gibon J."/>
            <person name="Kohler A."/>
            <person name="Lindquist E."/>
            <person name="Pereda V."/>
            <person name="Salamov A."/>
            <person name="Shapiro H.J."/>
            <person name="Wuyts J."/>
            <person name="Blaudez D."/>
            <person name="Buee M."/>
            <person name="Brokstein P."/>
            <person name="Canbaeck B."/>
            <person name="Cohen D."/>
            <person name="Courty P.E."/>
            <person name="Coutinho P.M."/>
            <person name="Delaruelle C."/>
            <person name="Detter J.C."/>
            <person name="Deveau A."/>
            <person name="DiFazio S."/>
            <person name="Duplessis S."/>
            <person name="Fraissinet-Tachet L."/>
            <person name="Lucic E."/>
            <person name="Frey-Klett P."/>
            <person name="Fourrey C."/>
            <person name="Feussner I."/>
            <person name="Gay G."/>
            <person name="Grimwood J."/>
            <person name="Hoegger P.J."/>
            <person name="Jain P."/>
            <person name="Kilaru S."/>
            <person name="Labbe J."/>
            <person name="Lin Y.C."/>
            <person name="Legue V."/>
            <person name="Le Tacon F."/>
            <person name="Marmeisse R."/>
            <person name="Melayah D."/>
            <person name="Montanini B."/>
            <person name="Muratet M."/>
            <person name="Nehls U."/>
            <person name="Niculita-Hirzel H."/>
            <person name="Oudot-Le Secq M.P."/>
            <person name="Peter M."/>
            <person name="Quesneville H."/>
            <person name="Rajashekar B."/>
            <person name="Reich M."/>
            <person name="Rouhier N."/>
            <person name="Schmutz J."/>
            <person name="Yin T."/>
            <person name="Chalot M."/>
            <person name="Henrissat B."/>
            <person name="Kuees U."/>
            <person name="Lucas S."/>
            <person name="Van de Peer Y."/>
            <person name="Podila G.K."/>
            <person name="Polle A."/>
            <person name="Pukkila P.J."/>
            <person name="Richardson P.M."/>
            <person name="Rouze P."/>
            <person name="Sanders I.R."/>
            <person name="Stajich J.E."/>
            <person name="Tunlid A."/>
            <person name="Tuskan G."/>
            <person name="Grigoriev I.V."/>
        </authorList>
    </citation>
    <scope>NUCLEOTIDE SEQUENCE [LARGE SCALE GENOMIC DNA]</scope>
    <source>
        <strain evidence="3">S238N-H82 / ATCC MYA-4686</strain>
    </source>
</reference>
<dbReference type="GO" id="GO:0016787">
    <property type="term" value="F:hydrolase activity"/>
    <property type="evidence" value="ECO:0007669"/>
    <property type="project" value="UniProtKB-KW"/>
</dbReference>
<name>B0DQV5_LACBS</name>
<protein>
    <submittedName>
        <fullName evidence="2">Predicted protein</fullName>
    </submittedName>
</protein>
<evidence type="ECO:0000256" key="1">
    <source>
        <dbReference type="ARBA" id="ARBA00022801"/>
    </source>
</evidence>
<dbReference type="PANTHER" id="PTHR45865:SF1">
    <property type="entry name" value="E3 UBIQUITIN-PROTEIN LIGASE SHPRH"/>
    <property type="match status" value="1"/>
</dbReference>
<dbReference type="EMBL" id="DS547126">
    <property type="protein sequence ID" value="EDR03096.1"/>
    <property type="molecule type" value="Genomic_DNA"/>
</dbReference>
<evidence type="ECO:0000313" key="3">
    <source>
        <dbReference type="Proteomes" id="UP000001194"/>
    </source>
</evidence>
<keyword evidence="1" id="KW-0378">Hydrolase</keyword>
<dbReference type="GO" id="GO:0006974">
    <property type="term" value="P:DNA damage response"/>
    <property type="evidence" value="ECO:0007669"/>
    <property type="project" value="TreeGrafter"/>
</dbReference>
<dbReference type="Gene3D" id="3.40.50.300">
    <property type="entry name" value="P-loop containing nucleotide triphosphate hydrolases"/>
    <property type="match status" value="1"/>
</dbReference>
<dbReference type="KEGG" id="lbc:LACBIDRAFT_295345"/>
<dbReference type="CDD" id="cd18793">
    <property type="entry name" value="SF2_C_SNF"/>
    <property type="match status" value="1"/>
</dbReference>
<sequence length="210" mass="23530">MNNGIRCLRIDQNSKGQSAAKKFKTDPEILVLLLHGERENAGLNVTCASRVFLLESVVHHSFEIQAIARIDRMGQTRATEVYCYYAEDTVERNILDLAARQGLSLYTKANSAGTLDVSSFAHENEKTKIDNSPVKKVQKGDFIFKIDDMLAILFPHMYEELDYLIPPEDMDSEMQDVTISSTSTSFPAAVGRSSYNTRQNAVAGPSRLRY</sequence>
<dbReference type="InterPro" id="IPR049730">
    <property type="entry name" value="SNF2/RAD54-like_C"/>
</dbReference>
<dbReference type="RefSeq" id="XP_001886237.1">
    <property type="nucleotide sequence ID" value="XM_001886202.1"/>
</dbReference>
<dbReference type="InterPro" id="IPR027417">
    <property type="entry name" value="P-loop_NTPase"/>
</dbReference>
<dbReference type="OrthoDB" id="5330228at2759"/>
<accession>B0DQV5</accession>
<dbReference type="GO" id="GO:0000209">
    <property type="term" value="P:protein polyubiquitination"/>
    <property type="evidence" value="ECO:0007669"/>
    <property type="project" value="TreeGrafter"/>
</dbReference>
<dbReference type="InterPro" id="IPR052583">
    <property type="entry name" value="ATP-helicase/E3_Ub-Ligase"/>
</dbReference>
<dbReference type="GeneID" id="6081869"/>
<organism evidence="3">
    <name type="scientific">Laccaria bicolor (strain S238N-H82 / ATCC MYA-4686)</name>
    <name type="common">Bicoloured deceiver</name>
    <name type="synonym">Laccaria laccata var. bicolor</name>
    <dbReference type="NCBI Taxonomy" id="486041"/>
    <lineage>
        <taxon>Eukaryota</taxon>
        <taxon>Fungi</taxon>
        <taxon>Dikarya</taxon>
        <taxon>Basidiomycota</taxon>
        <taxon>Agaricomycotina</taxon>
        <taxon>Agaricomycetes</taxon>
        <taxon>Agaricomycetidae</taxon>
        <taxon>Agaricales</taxon>
        <taxon>Agaricineae</taxon>
        <taxon>Hydnangiaceae</taxon>
        <taxon>Laccaria</taxon>
    </lineage>
</organism>
<dbReference type="GO" id="GO:0005634">
    <property type="term" value="C:nucleus"/>
    <property type="evidence" value="ECO:0007669"/>
    <property type="project" value="TreeGrafter"/>
</dbReference>
<evidence type="ECO:0000313" key="2">
    <source>
        <dbReference type="EMBL" id="EDR03096.1"/>
    </source>
</evidence>
<dbReference type="GO" id="GO:0061630">
    <property type="term" value="F:ubiquitin protein ligase activity"/>
    <property type="evidence" value="ECO:0007669"/>
    <property type="project" value="TreeGrafter"/>
</dbReference>
<dbReference type="AlphaFoldDB" id="B0DQV5"/>
<dbReference type="HOGENOM" id="CLU_1361304_0_0_1"/>
<dbReference type="STRING" id="486041.B0DQV5"/>
<keyword evidence="3" id="KW-1185">Reference proteome</keyword>
<dbReference type="Proteomes" id="UP000001194">
    <property type="component" value="Unassembled WGS sequence"/>
</dbReference>
<dbReference type="PANTHER" id="PTHR45865">
    <property type="entry name" value="E3 UBIQUITIN-PROTEIN LIGASE SHPRH FAMILY MEMBER"/>
    <property type="match status" value="1"/>
</dbReference>
<proteinExistence type="predicted"/>
<dbReference type="SUPFAM" id="SSF52540">
    <property type="entry name" value="P-loop containing nucleoside triphosphate hydrolases"/>
    <property type="match status" value="1"/>
</dbReference>
<gene>
    <name evidence="2" type="ORF">LACBIDRAFT_295345</name>
</gene>
<dbReference type="InParanoid" id="B0DQV5"/>